<sequence length="134" mass="14186">MLGNKVGSMILQETSKPIDSGKYGLPAMETHNVGGGQLLGHDVGTRASFTAYMRPDGSWTGHCHAGVVMCTEGVATFKCDGVGNNSETGGVSFRGGAIFETSSDALSELNGKYYMFTYDADAEGKAVWELYPCI</sequence>
<evidence type="ECO:0008006" key="3">
    <source>
        <dbReference type="Google" id="ProtNLM"/>
    </source>
</evidence>
<dbReference type="AlphaFoldDB" id="A0A368ELY5"/>
<accession>A0A368ELY5</accession>
<comment type="caution">
    <text evidence="1">The sequence shown here is derived from an EMBL/GenBank/DDBJ whole genome shotgun (WGS) entry which is preliminary data.</text>
</comment>
<dbReference type="Proteomes" id="UP000252289">
    <property type="component" value="Unassembled WGS sequence"/>
</dbReference>
<name>A0A368ELY5_9PROT</name>
<reference evidence="1 2" key="1">
    <citation type="journal article" date="2018" name="Microbiome">
        <title>Fine metagenomic profile of the Mediterranean stratified and mixed water columns revealed by assembly and recruitment.</title>
        <authorList>
            <person name="Haro-Moreno J.M."/>
            <person name="Lopez-Perez M."/>
            <person name="De La Torre J.R."/>
            <person name="Picazo A."/>
            <person name="Camacho A."/>
            <person name="Rodriguez-Valera F."/>
        </authorList>
    </citation>
    <scope>NUCLEOTIDE SEQUENCE [LARGE SCALE GENOMIC DNA]</scope>
    <source>
        <strain evidence="1">MED-G50</strain>
    </source>
</reference>
<evidence type="ECO:0000313" key="2">
    <source>
        <dbReference type="Proteomes" id="UP000252289"/>
    </source>
</evidence>
<protein>
    <recommendedName>
        <fullName evidence="3">DUF3224 domain-containing protein</fullName>
    </recommendedName>
</protein>
<organism evidence="1 2">
    <name type="scientific">PS1 clade bacterium</name>
    <dbReference type="NCBI Taxonomy" id="2175152"/>
    <lineage>
        <taxon>Bacteria</taxon>
        <taxon>Pseudomonadati</taxon>
        <taxon>Pseudomonadota</taxon>
        <taxon>Alphaproteobacteria</taxon>
        <taxon>PS1 clade</taxon>
    </lineage>
</organism>
<dbReference type="EMBL" id="QOQK01000018">
    <property type="protein sequence ID" value="RCL84231.1"/>
    <property type="molecule type" value="Genomic_DNA"/>
</dbReference>
<proteinExistence type="predicted"/>
<evidence type="ECO:0000313" key="1">
    <source>
        <dbReference type="EMBL" id="RCL84231.1"/>
    </source>
</evidence>
<gene>
    <name evidence="1" type="ORF">DBW64_04095</name>
</gene>